<gene>
    <name evidence="2" type="ORF">CP98_04516</name>
</gene>
<reference evidence="2 3" key="1">
    <citation type="submission" date="2014-03" db="EMBL/GenBank/DDBJ databases">
        <title>Genome sequence of Sphingobium yanoikuyae B1.</title>
        <authorList>
            <person name="Gan H.M."/>
            <person name="Gan H.Y."/>
            <person name="Savka M.A."/>
        </authorList>
    </citation>
    <scope>NUCLEOTIDE SEQUENCE [LARGE SCALE GENOMIC DNA]</scope>
    <source>
        <strain evidence="2 3">B1</strain>
    </source>
</reference>
<dbReference type="EMBL" id="JGVR01000042">
    <property type="protein sequence ID" value="KEZ15280.1"/>
    <property type="molecule type" value="Genomic_DNA"/>
</dbReference>
<accession>A0A084EBD8</accession>
<sequence length="226" mass="24867">MKDADTHLDRRDMVIGSMVLAASGAALALRPRPMSKSAPTTPNPSIPNQIGAFRESRPLGFILPAAGPLTRKTYVDVMTRLYQAEGSPALMLLIAQGRAEDAGMTVHRPDRCYRASGFDVEWKADVRLPPPFPPEAQARMLTARRDGRSEQIFFWTRIGTYFPASAFQQRIANIRENLAGILPQGILLRLSVVSEDETAGFDLLTSFHDALINAMTKSSRNQLLGS</sequence>
<dbReference type="eggNOG" id="ENOG5030WKQ">
    <property type="taxonomic scope" value="Bacteria"/>
</dbReference>
<evidence type="ECO:0000313" key="2">
    <source>
        <dbReference type="EMBL" id="KEZ15280.1"/>
    </source>
</evidence>
<comment type="caution">
    <text evidence="2">The sequence shown here is derived from an EMBL/GenBank/DDBJ whole genome shotgun (WGS) entry which is preliminary data.</text>
</comment>
<evidence type="ECO:0000313" key="3">
    <source>
        <dbReference type="Proteomes" id="UP000028534"/>
    </source>
</evidence>
<dbReference type="RefSeq" id="WP_037522201.1">
    <property type="nucleotide sequence ID" value="NZ_JGVR01000042.1"/>
</dbReference>
<organism evidence="2 3">
    <name type="scientific">Sphingobium yanoikuyae</name>
    <name type="common">Sphingomonas yanoikuyae</name>
    <dbReference type="NCBI Taxonomy" id="13690"/>
    <lineage>
        <taxon>Bacteria</taxon>
        <taxon>Pseudomonadati</taxon>
        <taxon>Pseudomonadota</taxon>
        <taxon>Alphaproteobacteria</taxon>
        <taxon>Sphingomonadales</taxon>
        <taxon>Sphingomonadaceae</taxon>
        <taxon>Sphingobium</taxon>
    </lineage>
</organism>
<evidence type="ECO:0000259" key="1">
    <source>
        <dbReference type="Pfam" id="PF11984"/>
    </source>
</evidence>
<dbReference type="Pfam" id="PF11984">
    <property type="entry name" value="DUF3485"/>
    <property type="match status" value="1"/>
</dbReference>
<proteinExistence type="predicted"/>
<dbReference type="NCBIfam" id="TIGR02914">
    <property type="entry name" value="EpsI_fam"/>
    <property type="match status" value="1"/>
</dbReference>
<dbReference type="Proteomes" id="UP000028534">
    <property type="component" value="Unassembled WGS sequence"/>
</dbReference>
<dbReference type="PATRIC" id="fig|13690.10.peg.4651"/>
<dbReference type="InterPro" id="IPR014263">
    <property type="entry name" value="Methanolan_biosynth_EpsI"/>
</dbReference>
<name>A0A084EBD8_SPHYA</name>
<protein>
    <submittedName>
        <fullName evidence="2">Methanolan biosynthesis EpsI</fullName>
    </submittedName>
</protein>
<feature type="domain" description="Methanolan biosynthesis EpsI" evidence="1">
    <location>
        <begin position="15"/>
        <end position="216"/>
    </location>
</feature>
<dbReference type="AlphaFoldDB" id="A0A084EBD8"/>
<dbReference type="PROSITE" id="PS51318">
    <property type="entry name" value="TAT"/>
    <property type="match status" value="1"/>
</dbReference>
<dbReference type="InterPro" id="IPR006311">
    <property type="entry name" value="TAT_signal"/>
</dbReference>